<dbReference type="Gene3D" id="3.40.190.10">
    <property type="entry name" value="Periplasmic binding protein-like II"/>
    <property type="match status" value="1"/>
</dbReference>
<dbReference type="EMBL" id="AOGK01000003">
    <property type="protein sequence ID" value="MDG5974611.1"/>
    <property type="molecule type" value="Genomic_DNA"/>
</dbReference>
<keyword evidence="3" id="KW-1185">Reference proteome</keyword>
<evidence type="ECO:0000313" key="3">
    <source>
        <dbReference type="Proteomes" id="UP001152876"/>
    </source>
</evidence>
<sequence>MWATSSFAQKDVPVATSPANAATPLTKLSLYIPGGAGGGWDQTGRALGAAIQSAGLARELAYENKGGKGGTIGLTDFVERFNRDPAALLIGGMVMLGAIAVNRPAVTLAQVSPIARLTNDFMVLVAPSGGRFPDMNALKEAMRKDLSTVGFTGGSAGGVDHMLAGMIARQLRLDVGRLKYLPTSSGREAMDLLEKGEVQIAISSYSEFQTAIENKSLTPLAVSSRKSLHGIPSLNELGINTDLGNWRAVFGPGQISEADRSNLRNIVITATQTPSWKQALQREKWTNALMYGDEFTKVLMIEQSMASAVAMMLKLKA</sequence>
<comment type="caution">
    <text evidence="2">The sequence shown here is derived from an EMBL/GenBank/DDBJ whole genome shotgun (WGS) entry which is preliminary data.</text>
</comment>
<dbReference type="Pfam" id="PF03401">
    <property type="entry name" value="TctC"/>
    <property type="match status" value="1"/>
</dbReference>
<dbReference type="AlphaFoldDB" id="A0A9X4SE05"/>
<dbReference type="PANTHER" id="PTHR42928:SF3">
    <property type="entry name" value="UPF0065 PROTEIN YFLP"/>
    <property type="match status" value="1"/>
</dbReference>
<organism evidence="2 3">
    <name type="scientific">Hydrogenophaga taeniospiralis CCUG 15921</name>
    <dbReference type="NCBI Taxonomy" id="1281780"/>
    <lineage>
        <taxon>Bacteria</taxon>
        <taxon>Pseudomonadati</taxon>
        <taxon>Pseudomonadota</taxon>
        <taxon>Betaproteobacteria</taxon>
        <taxon>Burkholderiales</taxon>
        <taxon>Comamonadaceae</taxon>
        <taxon>Hydrogenophaga</taxon>
    </lineage>
</organism>
<dbReference type="InterPro" id="IPR005064">
    <property type="entry name" value="BUG"/>
</dbReference>
<dbReference type="InterPro" id="IPR042100">
    <property type="entry name" value="Bug_dom1"/>
</dbReference>
<reference evidence="2" key="1">
    <citation type="submission" date="2013-01" db="EMBL/GenBank/DDBJ databases">
        <title>Genome draft of Hydrogenophaga taeniospiralis 2K1.</title>
        <authorList>
            <person name="Gomila M."/>
            <person name="Lalucat J."/>
        </authorList>
    </citation>
    <scope>NUCLEOTIDE SEQUENCE</scope>
    <source>
        <strain evidence="2">CCUG 15921</strain>
    </source>
</reference>
<proteinExistence type="inferred from homology"/>
<name>A0A9X4SE05_9BURK</name>
<evidence type="ECO:0000256" key="1">
    <source>
        <dbReference type="ARBA" id="ARBA00006987"/>
    </source>
</evidence>
<dbReference type="Gene3D" id="3.40.190.150">
    <property type="entry name" value="Bordetella uptake gene, domain 1"/>
    <property type="match status" value="1"/>
</dbReference>
<gene>
    <name evidence="2" type="ORF">H010_05062</name>
</gene>
<dbReference type="Proteomes" id="UP001152876">
    <property type="component" value="Unassembled WGS sequence"/>
</dbReference>
<evidence type="ECO:0008006" key="4">
    <source>
        <dbReference type="Google" id="ProtNLM"/>
    </source>
</evidence>
<accession>A0A9X4SE05</accession>
<evidence type="ECO:0000313" key="2">
    <source>
        <dbReference type="EMBL" id="MDG5974611.1"/>
    </source>
</evidence>
<dbReference type="PIRSF" id="PIRSF017082">
    <property type="entry name" value="YflP"/>
    <property type="match status" value="1"/>
</dbReference>
<dbReference type="PANTHER" id="PTHR42928">
    <property type="entry name" value="TRICARBOXYLATE-BINDING PROTEIN"/>
    <property type="match status" value="1"/>
</dbReference>
<protein>
    <recommendedName>
        <fullName evidence="4">Twin-arginine translocation pathway signal protein</fullName>
    </recommendedName>
</protein>
<comment type="similarity">
    <text evidence="1">Belongs to the UPF0065 (bug) family.</text>
</comment>